<dbReference type="Gene3D" id="3.90.1150.160">
    <property type="match status" value="1"/>
</dbReference>
<dbReference type="PANTHER" id="PTHR43321">
    <property type="entry name" value="GLUTAMATE DECARBOXYLASE"/>
    <property type="match status" value="1"/>
</dbReference>
<dbReference type="GO" id="GO:0006538">
    <property type="term" value="P:L-glutamate catabolic process"/>
    <property type="evidence" value="ECO:0007669"/>
    <property type="project" value="TreeGrafter"/>
</dbReference>
<organism evidence="2 3">
    <name type="scientific">Punica granatum</name>
    <name type="common">Pomegranate</name>
    <dbReference type="NCBI Taxonomy" id="22663"/>
    <lineage>
        <taxon>Eukaryota</taxon>
        <taxon>Viridiplantae</taxon>
        <taxon>Streptophyta</taxon>
        <taxon>Embryophyta</taxon>
        <taxon>Tracheophyta</taxon>
        <taxon>Spermatophyta</taxon>
        <taxon>Magnoliopsida</taxon>
        <taxon>eudicotyledons</taxon>
        <taxon>Gunneridae</taxon>
        <taxon>Pentapetalae</taxon>
        <taxon>rosids</taxon>
        <taxon>malvids</taxon>
        <taxon>Myrtales</taxon>
        <taxon>Lythraceae</taxon>
        <taxon>Punica</taxon>
    </lineage>
</organism>
<dbReference type="EMBL" id="PGOL01001857">
    <property type="protein sequence ID" value="PKI53447.1"/>
    <property type="molecule type" value="Genomic_DNA"/>
</dbReference>
<comment type="similarity">
    <text evidence="1">Belongs to the group II decarboxylase family.</text>
</comment>
<sequence length="146" mass="16282">GYKGIMENCMENARVLKEGIEQTGKFEVLLRRFGWIVPAYTMPADAQHIAVLRVVVREDFNRSLAMRLVSNIEKVLGELEARASRISVIAATVTKVAGEEKQVVKKTVEQIQEEAHLDCTGGTCHVPGGVRSNLRTVKSTRVFPFR</sequence>
<gene>
    <name evidence="2" type="ORF">CRG98_026137</name>
</gene>
<feature type="non-terminal residue" evidence="2">
    <location>
        <position position="1"/>
    </location>
</feature>
<evidence type="ECO:0008006" key="4">
    <source>
        <dbReference type="Google" id="ProtNLM"/>
    </source>
</evidence>
<comment type="caution">
    <text evidence="2">The sequence shown here is derived from an EMBL/GenBank/DDBJ whole genome shotgun (WGS) entry which is preliminary data.</text>
</comment>
<evidence type="ECO:0000256" key="1">
    <source>
        <dbReference type="ARBA" id="ARBA00009533"/>
    </source>
</evidence>
<reference evidence="2 3" key="1">
    <citation type="submission" date="2017-11" db="EMBL/GenBank/DDBJ databases">
        <title>De-novo sequencing of pomegranate (Punica granatum L.) genome.</title>
        <authorList>
            <person name="Akparov Z."/>
            <person name="Amiraslanov A."/>
            <person name="Hajiyeva S."/>
            <person name="Abbasov M."/>
            <person name="Kaur K."/>
            <person name="Hamwieh A."/>
            <person name="Solovyev V."/>
            <person name="Salamov A."/>
            <person name="Braich B."/>
            <person name="Kosarev P."/>
            <person name="Mahmoud A."/>
            <person name="Hajiyev E."/>
            <person name="Babayeva S."/>
            <person name="Izzatullayeva V."/>
            <person name="Mammadov A."/>
            <person name="Mammadov A."/>
            <person name="Sharifova S."/>
            <person name="Ojaghi J."/>
            <person name="Eynullazada K."/>
            <person name="Bayramov B."/>
            <person name="Abdulazimova A."/>
            <person name="Shahmuradov I."/>
        </authorList>
    </citation>
    <scope>NUCLEOTIDE SEQUENCE [LARGE SCALE GENOMIC DNA]</scope>
    <source>
        <strain evidence="3">cv. AG2017</strain>
        <tissue evidence="2">Leaf</tissue>
    </source>
</reference>
<dbReference type="GO" id="GO:0005829">
    <property type="term" value="C:cytosol"/>
    <property type="evidence" value="ECO:0007669"/>
    <property type="project" value="TreeGrafter"/>
</dbReference>
<keyword evidence="3" id="KW-1185">Reference proteome</keyword>
<accession>A0A2I0JB16</accession>
<dbReference type="Proteomes" id="UP000233551">
    <property type="component" value="Unassembled WGS sequence"/>
</dbReference>
<evidence type="ECO:0000313" key="2">
    <source>
        <dbReference type="EMBL" id="PKI53447.1"/>
    </source>
</evidence>
<dbReference type="GO" id="GO:0004351">
    <property type="term" value="F:glutamate decarboxylase activity"/>
    <property type="evidence" value="ECO:0007669"/>
    <property type="project" value="InterPro"/>
</dbReference>
<dbReference type="PANTHER" id="PTHR43321:SF22">
    <property type="entry name" value="GLUTAMATE DECARBOXYLASE 5"/>
    <property type="match status" value="1"/>
</dbReference>
<dbReference type="AlphaFoldDB" id="A0A2I0JB16"/>
<dbReference type="STRING" id="22663.A0A2I0JB16"/>
<proteinExistence type="inferred from homology"/>
<dbReference type="InterPro" id="IPR015424">
    <property type="entry name" value="PyrdxlP-dep_Trfase"/>
</dbReference>
<protein>
    <recommendedName>
        <fullName evidence="4">Glutamate decarboxylase</fullName>
    </recommendedName>
</protein>
<evidence type="ECO:0000313" key="3">
    <source>
        <dbReference type="Proteomes" id="UP000233551"/>
    </source>
</evidence>
<dbReference type="GO" id="GO:0030170">
    <property type="term" value="F:pyridoxal phosphate binding"/>
    <property type="evidence" value="ECO:0007669"/>
    <property type="project" value="InterPro"/>
</dbReference>
<dbReference type="SUPFAM" id="SSF53383">
    <property type="entry name" value="PLP-dependent transferases"/>
    <property type="match status" value="1"/>
</dbReference>
<dbReference type="InterPro" id="IPR010107">
    <property type="entry name" value="Glutamate_decarboxylase"/>
</dbReference>
<name>A0A2I0JB16_PUNGR</name>